<gene>
    <name evidence="1" type="ORF">V5799_018215</name>
</gene>
<proteinExistence type="predicted"/>
<dbReference type="EMBL" id="JARKHS020008861">
    <property type="protein sequence ID" value="KAK8780446.1"/>
    <property type="molecule type" value="Genomic_DNA"/>
</dbReference>
<dbReference type="AlphaFoldDB" id="A0AAQ4F023"/>
<evidence type="ECO:0000313" key="2">
    <source>
        <dbReference type="Proteomes" id="UP001321473"/>
    </source>
</evidence>
<comment type="caution">
    <text evidence="1">The sequence shown here is derived from an EMBL/GenBank/DDBJ whole genome shotgun (WGS) entry which is preliminary data.</text>
</comment>
<accession>A0AAQ4F023</accession>
<reference evidence="1 2" key="1">
    <citation type="journal article" date="2023" name="Arcadia Sci">
        <title>De novo assembly of a long-read Amblyomma americanum tick genome.</title>
        <authorList>
            <person name="Chou S."/>
            <person name="Poskanzer K.E."/>
            <person name="Rollins M."/>
            <person name="Thuy-Boun P.S."/>
        </authorList>
    </citation>
    <scope>NUCLEOTIDE SEQUENCE [LARGE SCALE GENOMIC DNA]</scope>
    <source>
        <strain evidence="1">F_SG_1</strain>
        <tissue evidence="1">Salivary glands</tissue>
    </source>
</reference>
<protein>
    <submittedName>
        <fullName evidence="1">Uncharacterized protein</fullName>
    </submittedName>
</protein>
<organism evidence="1 2">
    <name type="scientific">Amblyomma americanum</name>
    <name type="common">Lone star tick</name>
    <dbReference type="NCBI Taxonomy" id="6943"/>
    <lineage>
        <taxon>Eukaryota</taxon>
        <taxon>Metazoa</taxon>
        <taxon>Ecdysozoa</taxon>
        <taxon>Arthropoda</taxon>
        <taxon>Chelicerata</taxon>
        <taxon>Arachnida</taxon>
        <taxon>Acari</taxon>
        <taxon>Parasitiformes</taxon>
        <taxon>Ixodida</taxon>
        <taxon>Ixodoidea</taxon>
        <taxon>Ixodidae</taxon>
        <taxon>Amblyomminae</taxon>
        <taxon>Amblyomma</taxon>
    </lineage>
</organism>
<keyword evidence="2" id="KW-1185">Reference proteome</keyword>
<evidence type="ECO:0000313" key="1">
    <source>
        <dbReference type="EMBL" id="KAK8780446.1"/>
    </source>
</evidence>
<name>A0AAQ4F023_AMBAM</name>
<sequence length="103" mass="11874">MAASMSVMRAVTARSFQLLHCRPRIPQAASCVGLKLWKAPPDYDGVEFPEERKLRNLEKVPTYPFGVRPPKMFKDLHTIRGPELVHNRLLYNQYGIMASEYLQ</sequence>
<dbReference type="Proteomes" id="UP001321473">
    <property type="component" value="Unassembled WGS sequence"/>
</dbReference>